<feature type="region of interest" description="Disordered" evidence="1">
    <location>
        <begin position="146"/>
        <end position="168"/>
    </location>
</feature>
<dbReference type="InterPro" id="IPR036890">
    <property type="entry name" value="HATPase_C_sf"/>
</dbReference>
<sequence>RQREREGRGLHRLSTELYSRDTNFVLELVQNADDNSYPENISDTGYPSLVFVLERDKIVVLNNEVGFMENNIRALCDVGRSTIGAHSYGYIGQKGIGFKSVFRVSDCPEIHSNGFHIRFDAKSGSIGYILPQWIEQGCEEKQKCDDRVENRPDSHLHDDTDAVTTEYA</sequence>
<reference evidence="2 3" key="1">
    <citation type="submission" date="2022-05" db="EMBL/GenBank/DDBJ databases">
        <authorList>
            <consortium name="Genoscope - CEA"/>
            <person name="William W."/>
        </authorList>
    </citation>
    <scope>NUCLEOTIDE SEQUENCE [LARGE SCALE GENOMIC DNA]</scope>
</reference>
<comment type="caution">
    <text evidence="2">The sequence shown here is derived from an EMBL/GenBank/DDBJ whole genome shotgun (WGS) entry which is preliminary data.</text>
</comment>
<name>A0ABN8MMU5_9CNID</name>
<dbReference type="Proteomes" id="UP001159427">
    <property type="component" value="Unassembled WGS sequence"/>
</dbReference>
<dbReference type="InterPro" id="IPR052957">
    <property type="entry name" value="Auxin_embryo_med"/>
</dbReference>
<dbReference type="Gene3D" id="3.30.565.10">
    <property type="entry name" value="Histidine kinase-like ATPase, C-terminal domain"/>
    <property type="match status" value="1"/>
</dbReference>
<feature type="compositionally biased region" description="Basic and acidic residues" evidence="1">
    <location>
        <begin position="146"/>
        <end position="160"/>
    </location>
</feature>
<dbReference type="PANTHER" id="PTHR32387:SF0">
    <property type="entry name" value="PROTEIN NO VEIN"/>
    <property type="match status" value="1"/>
</dbReference>
<dbReference type="EMBL" id="CALNXI010000603">
    <property type="protein sequence ID" value="CAH3029970.1"/>
    <property type="molecule type" value="Genomic_DNA"/>
</dbReference>
<evidence type="ECO:0000313" key="3">
    <source>
        <dbReference type="Proteomes" id="UP001159427"/>
    </source>
</evidence>
<protein>
    <submittedName>
        <fullName evidence="2">Uncharacterized protein</fullName>
    </submittedName>
</protein>
<proteinExistence type="predicted"/>
<evidence type="ECO:0000256" key="1">
    <source>
        <dbReference type="SAM" id="MobiDB-lite"/>
    </source>
</evidence>
<accession>A0ABN8MMU5</accession>
<keyword evidence="3" id="KW-1185">Reference proteome</keyword>
<dbReference type="SUPFAM" id="SSF55874">
    <property type="entry name" value="ATPase domain of HSP90 chaperone/DNA topoisomerase II/histidine kinase"/>
    <property type="match status" value="1"/>
</dbReference>
<evidence type="ECO:0000313" key="2">
    <source>
        <dbReference type="EMBL" id="CAH3029970.1"/>
    </source>
</evidence>
<dbReference type="PANTHER" id="PTHR32387">
    <property type="entry name" value="WU:FJ29H11"/>
    <property type="match status" value="1"/>
</dbReference>
<organism evidence="2 3">
    <name type="scientific">Porites evermanni</name>
    <dbReference type="NCBI Taxonomy" id="104178"/>
    <lineage>
        <taxon>Eukaryota</taxon>
        <taxon>Metazoa</taxon>
        <taxon>Cnidaria</taxon>
        <taxon>Anthozoa</taxon>
        <taxon>Hexacorallia</taxon>
        <taxon>Scleractinia</taxon>
        <taxon>Fungiina</taxon>
        <taxon>Poritidae</taxon>
        <taxon>Porites</taxon>
    </lineage>
</organism>
<feature type="non-terminal residue" evidence="2">
    <location>
        <position position="168"/>
    </location>
</feature>
<dbReference type="NCBIfam" id="NF047352">
    <property type="entry name" value="P_loop_sacsin"/>
    <property type="match status" value="1"/>
</dbReference>
<feature type="non-terminal residue" evidence="2">
    <location>
        <position position="1"/>
    </location>
</feature>
<gene>
    <name evidence="2" type="ORF">PEVE_00037165</name>
</gene>